<dbReference type="Gene3D" id="3.40.50.150">
    <property type="entry name" value="Vaccinia Virus protein VP39"/>
    <property type="match status" value="1"/>
</dbReference>
<dbReference type="Pfam" id="PF01728">
    <property type="entry name" value="FtsJ"/>
    <property type="match status" value="1"/>
</dbReference>
<proteinExistence type="predicted"/>
<dbReference type="PROSITE" id="PS50889">
    <property type="entry name" value="S4"/>
    <property type="match status" value="1"/>
</dbReference>
<dbReference type="InterPro" id="IPR002877">
    <property type="entry name" value="RNA_MeTrfase_FtsJ_dom"/>
</dbReference>
<dbReference type="GO" id="GO:0008168">
    <property type="term" value="F:methyltransferase activity"/>
    <property type="evidence" value="ECO:0007669"/>
    <property type="project" value="UniProtKB-KW"/>
</dbReference>
<dbReference type="SUPFAM" id="SSF53335">
    <property type="entry name" value="S-adenosyl-L-methionine-dependent methyltransferases"/>
    <property type="match status" value="1"/>
</dbReference>
<reference evidence="4 5" key="1">
    <citation type="submission" date="2016-05" db="EMBL/GenBank/DDBJ databases">
        <title>Chromosome and linear plasmid sequence of a 2015 human isolate of tick-borne relapsing fever spirochete, Borrelia turicatae.</title>
        <authorList>
            <person name="Kingry L.C."/>
            <person name="Dhwani B."/>
            <person name="Replogle A."/>
            <person name="Sexton C."/>
            <person name="Rowe L."/>
            <person name="Stermole B.M."/>
            <person name="Christensen A.M."/>
            <person name="Schriefer M.E."/>
        </authorList>
    </citation>
    <scope>NUCLEOTIDE SEQUENCE [LARGE SCALE GENOMIC DNA]</scope>
    <source>
        <strain evidence="4 5">BTE5EL</strain>
    </source>
</reference>
<evidence type="ECO:0000313" key="4">
    <source>
        <dbReference type="EMBL" id="ANF33973.1"/>
    </source>
</evidence>
<organism evidence="4 5">
    <name type="scientific">Borrelia turicatae</name>
    <dbReference type="NCBI Taxonomy" id="142"/>
    <lineage>
        <taxon>Bacteria</taxon>
        <taxon>Pseudomonadati</taxon>
        <taxon>Spirochaetota</taxon>
        <taxon>Spirochaetia</taxon>
        <taxon>Spirochaetales</taxon>
        <taxon>Borreliaceae</taxon>
        <taxon>Borrelia</taxon>
    </lineage>
</organism>
<dbReference type="EMBL" id="CP015629">
    <property type="protein sequence ID" value="ANF33973.1"/>
    <property type="molecule type" value="Genomic_DNA"/>
</dbReference>
<dbReference type="AlphaFoldDB" id="A0A172XBG2"/>
<evidence type="ECO:0000259" key="3">
    <source>
        <dbReference type="Pfam" id="PF01728"/>
    </source>
</evidence>
<name>A0A172XBG2_BORTU</name>
<keyword evidence="4" id="KW-0808">Transferase</keyword>
<dbReference type="Proteomes" id="UP000264231">
    <property type="component" value="Chromosome"/>
</dbReference>
<sequence>MKEYRNSLLNVLCKNYPGLTREELRILILTGRVYVNSHKERNPKVLLLRNSKINLIESESRQFVSRGGHKLFESLETFKITVKDKICIDVGASTGGFTDCLLQEGAKLVYAVDVGFNQLSYKLRVDPRVKVFEKTNIFAIKQFDIQPNLAVIDVSFRSVISICANLIDKLSDKLIVVLVKPQFELKGLNLDIKDFNGVVGKRYLSKILNKVIKKFYDNNLQIKNILKLATKGRKGNQEFMFLVVKDNSMNLMQSLALLDDINF</sequence>
<dbReference type="NCBIfam" id="TIGR00478">
    <property type="entry name" value="tly"/>
    <property type="match status" value="1"/>
</dbReference>
<dbReference type="PANTHER" id="PTHR32319:SF0">
    <property type="entry name" value="BACTERIAL HEMOLYSIN-LIKE PROTEIN"/>
    <property type="match status" value="1"/>
</dbReference>
<dbReference type="GO" id="GO:0003723">
    <property type="term" value="F:RNA binding"/>
    <property type="evidence" value="ECO:0007669"/>
    <property type="project" value="UniProtKB-KW"/>
</dbReference>
<protein>
    <submittedName>
        <fullName evidence="4">50S rRNA methyltransferase</fullName>
    </submittedName>
</protein>
<dbReference type="InterPro" id="IPR004538">
    <property type="entry name" value="Hemolysin_A/TlyA"/>
</dbReference>
<evidence type="ECO:0000313" key="5">
    <source>
        <dbReference type="Proteomes" id="UP000264231"/>
    </source>
</evidence>
<dbReference type="InterPro" id="IPR029063">
    <property type="entry name" value="SAM-dependent_MTases_sf"/>
</dbReference>
<dbReference type="PANTHER" id="PTHR32319">
    <property type="entry name" value="BACTERIAL HEMOLYSIN-LIKE PROTEIN"/>
    <property type="match status" value="1"/>
</dbReference>
<feature type="domain" description="Ribosomal RNA methyltransferase FtsJ" evidence="3">
    <location>
        <begin position="63"/>
        <end position="241"/>
    </location>
</feature>
<evidence type="ECO:0000256" key="1">
    <source>
        <dbReference type="ARBA" id="ARBA00022884"/>
    </source>
</evidence>
<keyword evidence="1 2" id="KW-0694">RNA-binding</keyword>
<dbReference type="InterPro" id="IPR047048">
    <property type="entry name" value="TlyA"/>
</dbReference>
<gene>
    <name evidence="4" type="ORF">A7978_02530</name>
</gene>
<accession>A0A172XBG2</accession>
<evidence type="ECO:0000256" key="2">
    <source>
        <dbReference type="PROSITE-ProRule" id="PRU00182"/>
    </source>
</evidence>
<dbReference type="RefSeq" id="WP_011772452.1">
    <property type="nucleotide sequence ID" value="NZ_CP015629.1"/>
</dbReference>
<dbReference type="GO" id="GO:0032259">
    <property type="term" value="P:methylation"/>
    <property type="evidence" value="ECO:0007669"/>
    <property type="project" value="UniProtKB-KW"/>
</dbReference>
<keyword evidence="4" id="KW-0489">Methyltransferase</keyword>
<dbReference type="OMA" id="VLMVKPQ"/>